<dbReference type="InterPro" id="IPR050090">
    <property type="entry name" value="Tyrosine_recombinase_XerCD"/>
</dbReference>
<dbReference type="PANTHER" id="PTHR30349">
    <property type="entry name" value="PHAGE INTEGRASE-RELATED"/>
    <property type="match status" value="1"/>
</dbReference>
<reference evidence="8" key="1">
    <citation type="submission" date="2016-01" db="EMBL/GenBank/DDBJ databases">
        <authorList>
            <person name="Mitreva M."/>
            <person name="Pepin K.H."/>
            <person name="Mihindukulasuriya K.A."/>
            <person name="Fulton R."/>
            <person name="Fronick C."/>
            <person name="O'Laughlin M."/>
            <person name="Miner T."/>
            <person name="Herter B."/>
            <person name="Rosa B.A."/>
            <person name="Cordes M."/>
            <person name="Tomlinson C."/>
            <person name="Wollam A."/>
            <person name="Palsikar V.B."/>
            <person name="Mardis E.R."/>
            <person name="Wilson R.K."/>
        </authorList>
    </citation>
    <scope>NUCLEOTIDE SEQUENCE [LARGE SCALE GENOMIC DNA]</scope>
    <source>
        <strain evidence="8">CMW8396</strain>
    </source>
</reference>
<comment type="caution">
    <text evidence="7">The sequence shown here is derived from an EMBL/GenBank/DDBJ whole genome shotgun (WGS) entry which is preliminary data.</text>
</comment>
<accession>A0A133N8X6</accession>
<dbReference type="PROSITE" id="PS51898">
    <property type="entry name" value="TYR_RECOMBINASE"/>
    <property type="match status" value="1"/>
</dbReference>
<proteinExistence type="inferred from homology"/>
<feature type="domain" description="Core-binding (CB)" evidence="6">
    <location>
        <begin position="20"/>
        <end position="112"/>
    </location>
</feature>
<dbReference type="GO" id="GO:0006310">
    <property type="term" value="P:DNA recombination"/>
    <property type="evidence" value="ECO:0007669"/>
    <property type="project" value="UniProtKB-KW"/>
</dbReference>
<dbReference type="InterPro" id="IPR011010">
    <property type="entry name" value="DNA_brk_join_enz"/>
</dbReference>
<dbReference type="GO" id="GO:0015074">
    <property type="term" value="P:DNA integration"/>
    <property type="evidence" value="ECO:0007669"/>
    <property type="project" value="InterPro"/>
</dbReference>
<evidence type="ECO:0000256" key="3">
    <source>
        <dbReference type="ARBA" id="ARBA00023172"/>
    </source>
</evidence>
<dbReference type="Gene3D" id="1.10.150.130">
    <property type="match status" value="1"/>
</dbReference>
<keyword evidence="8" id="KW-1185">Reference proteome</keyword>
<dbReference type="Pfam" id="PF00589">
    <property type="entry name" value="Phage_integrase"/>
    <property type="match status" value="1"/>
</dbReference>
<evidence type="ECO:0000259" key="5">
    <source>
        <dbReference type="PROSITE" id="PS51898"/>
    </source>
</evidence>
<dbReference type="PATRIC" id="fig|134605.3.peg.1657"/>
<dbReference type="InterPro" id="IPR044068">
    <property type="entry name" value="CB"/>
</dbReference>
<dbReference type="PANTHER" id="PTHR30349:SF41">
    <property type="entry name" value="INTEGRASE_RECOMBINASE PROTEIN MJ0367-RELATED"/>
    <property type="match status" value="1"/>
</dbReference>
<name>A0A133N8X6_9FUSO</name>
<protein>
    <submittedName>
        <fullName evidence="7">Site-specific recombinase, phage integrase family</fullName>
    </submittedName>
</protein>
<keyword evidence="2 4" id="KW-0238">DNA-binding</keyword>
<dbReference type="STRING" id="134605.HMPREF3206_01679"/>
<dbReference type="PROSITE" id="PS51900">
    <property type="entry name" value="CB"/>
    <property type="match status" value="1"/>
</dbReference>
<evidence type="ECO:0000313" key="8">
    <source>
        <dbReference type="Proteomes" id="UP000070617"/>
    </source>
</evidence>
<evidence type="ECO:0000313" key="7">
    <source>
        <dbReference type="EMBL" id="KXA12737.1"/>
    </source>
</evidence>
<dbReference type="SUPFAM" id="SSF56349">
    <property type="entry name" value="DNA breaking-rejoining enzymes"/>
    <property type="match status" value="1"/>
</dbReference>
<dbReference type="AlphaFoldDB" id="A0A133N8X6"/>
<evidence type="ECO:0000256" key="2">
    <source>
        <dbReference type="ARBA" id="ARBA00023125"/>
    </source>
</evidence>
<dbReference type="EMBL" id="LRPX01000094">
    <property type="protein sequence ID" value="KXA12737.1"/>
    <property type="molecule type" value="Genomic_DNA"/>
</dbReference>
<dbReference type="Proteomes" id="UP000070617">
    <property type="component" value="Unassembled WGS sequence"/>
</dbReference>
<dbReference type="CDD" id="cd00397">
    <property type="entry name" value="DNA_BRE_C"/>
    <property type="match status" value="1"/>
</dbReference>
<organism evidence="7 8">
    <name type="scientific">Fusobacterium equinum</name>
    <dbReference type="NCBI Taxonomy" id="134605"/>
    <lineage>
        <taxon>Bacteria</taxon>
        <taxon>Fusobacteriati</taxon>
        <taxon>Fusobacteriota</taxon>
        <taxon>Fusobacteriia</taxon>
        <taxon>Fusobacteriales</taxon>
        <taxon>Fusobacteriaceae</taxon>
        <taxon>Fusobacterium</taxon>
    </lineage>
</organism>
<dbReference type="InterPro" id="IPR013762">
    <property type="entry name" value="Integrase-like_cat_sf"/>
</dbReference>
<feature type="domain" description="Tyr recombinase" evidence="5">
    <location>
        <begin position="138"/>
        <end position="323"/>
    </location>
</feature>
<sequence>MSYQKNRRSKMLNNWQGVTEKNRRIYEKYLNSCRSNNEETWDTTYKTYSSRMYKFLKWLNKEKNRYLLSQDTLENAVEIIEEYKNYCRECGNSKRTIANAIVTISSFYDWTVRRKMIKYHPFKDRLEKQKITDRDSTRESYYLTTEQVLTARLYMKVEKKKFDLQDRILWELFIDSACRISAIQALTIEQLELEGGYFKNVIEKEGYVVNAYFFDTCKSLIKEWLQEREMAGIEEKWLFVTKYEGEHRQMSQATIRNRIKKIGKILEIEGLYPHSLRKTSINLLSKLGGLDIASHYANHTSTVVTSKHYIEKESAVEIRNQILMLRQKIGIF</sequence>
<evidence type="ECO:0000256" key="4">
    <source>
        <dbReference type="PROSITE-ProRule" id="PRU01248"/>
    </source>
</evidence>
<dbReference type="InterPro" id="IPR002104">
    <property type="entry name" value="Integrase_catalytic"/>
</dbReference>
<evidence type="ECO:0000256" key="1">
    <source>
        <dbReference type="ARBA" id="ARBA00008857"/>
    </source>
</evidence>
<dbReference type="GO" id="GO:0003677">
    <property type="term" value="F:DNA binding"/>
    <property type="evidence" value="ECO:0007669"/>
    <property type="project" value="UniProtKB-UniRule"/>
</dbReference>
<evidence type="ECO:0000259" key="6">
    <source>
        <dbReference type="PROSITE" id="PS51900"/>
    </source>
</evidence>
<gene>
    <name evidence="7" type="ORF">HMPREF3206_01679</name>
</gene>
<comment type="similarity">
    <text evidence="1">Belongs to the 'phage' integrase family.</text>
</comment>
<dbReference type="Gene3D" id="1.10.443.10">
    <property type="entry name" value="Intergrase catalytic core"/>
    <property type="match status" value="1"/>
</dbReference>
<dbReference type="InterPro" id="IPR010998">
    <property type="entry name" value="Integrase_recombinase_N"/>
</dbReference>
<keyword evidence="3" id="KW-0233">DNA recombination</keyword>